<dbReference type="SUPFAM" id="SSF55347">
    <property type="entry name" value="Glyceraldehyde-3-phosphate dehydrogenase-like, C-terminal domain"/>
    <property type="match status" value="1"/>
</dbReference>
<gene>
    <name evidence="3" type="ORF">BVC71_02965</name>
</gene>
<proteinExistence type="predicted"/>
<dbReference type="Pfam" id="PF01408">
    <property type="entry name" value="GFO_IDH_MocA"/>
    <property type="match status" value="1"/>
</dbReference>
<dbReference type="OrthoDB" id="9768836at2"/>
<feature type="domain" description="GFO/IDH/MocA-like oxidoreductase" evidence="2">
    <location>
        <begin position="150"/>
        <end position="216"/>
    </location>
</feature>
<dbReference type="AlphaFoldDB" id="A0A251X2C8"/>
<dbReference type="EMBL" id="MSPP01000001">
    <property type="protein sequence ID" value="OUD10474.1"/>
    <property type="molecule type" value="Genomic_DNA"/>
</dbReference>
<evidence type="ECO:0000313" key="3">
    <source>
        <dbReference type="EMBL" id="OUD10474.1"/>
    </source>
</evidence>
<dbReference type="InterPro" id="IPR051450">
    <property type="entry name" value="Gfo/Idh/MocA_Oxidoreductases"/>
</dbReference>
<dbReference type="RefSeq" id="WP_086450127.1">
    <property type="nucleotide sequence ID" value="NZ_MSPP01000001.1"/>
</dbReference>
<name>A0A251X2C8_9RHOB</name>
<accession>A0A251X2C8</accession>
<keyword evidence="4" id="KW-1185">Reference proteome</keyword>
<evidence type="ECO:0000259" key="1">
    <source>
        <dbReference type="Pfam" id="PF01408"/>
    </source>
</evidence>
<dbReference type="InterPro" id="IPR055170">
    <property type="entry name" value="GFO_IDH_MocA-like_dom"/>
</dbReference>
<dbReference type="Gene3D" id="3.30.360.10">
    <property type="entry name" value="Dihydrodipicolinate Reductase, domain 2"/>
    <property type="match status" value="1"/>
</dbReference>
<dbReference type="Gene3D" id="3.40.50.720">
    <property type="entry name" value="NAD(P)-binding Rossmann-like Domain"/>
    <property type="match status" value="1"/>
</dbReference>
<dbReference type="PANTHER" id="PTHR43377:SF1">
    <property type="entry name" value="BILIVERDIN REDUCTASE A"/>
    <property type="match status" value="1"/>
</dbReference>
<dbReference type="SUPFAM" id="SSF51735">
    <property type="entry name" value="NAD(P)-binding Rossmann-fold domains"/>
    <property type="match status" value="1"/>
</dbReference>
<dbReference type="GO" id="GO:0000166">
    <property type="term" value="F:nucleotide binding"/>
    <property type="evidence" value="ECO:0007669"/>
    <property type="project" value="InterPro"/>
</dbReference>
<dbReference type="InterPro" id="IPR000683">
    <property type="entry name" value="Gfo/Idh/MocA-like_OxRdtase_N"/>
</dbReference>
<dbReference type="Pfam" id="PF22725">
    <property type="entry name" value="GFO_IDH_MocA_C3"/>
    <property type="match status" value="1"/>
</dbReference>
<reference evidence="3 4" key="1">
    <citation type="submission" date="2016-12" db="EMBL/GenBank/DDBJ databases">
        <title>The draft genome sequence of HSLHS2.</title>
        <authorList>
            <person name="Hu D."/>
            <person name="Wang L."/>
            <person name="Shao Z."/>
        </authorList>
    </citation>
    <scope>NUCLEOTIDE SEQUENCE [LARGE SCALE GENOMIC DNA]</scope>
    <source>
        <strain evidence="3">MCCC 1A06712</strain>
    </source>
</reference>
<protein>
    <recommendedName>
        <fullName evidence="5">Gfo/Idh/MocA-like oxidoreductase N-terminal domain-containing protein</fullName>
    </recommendedName>
</protein>
<evidence type="ECO:0000313" key="4">
    <source>
        <dbReference type="Proteomes" id="UP000194664"/>
    </source>
</evidence>
<dbReference type="InterPro" id="IPR036291">
    <property type="entry name" value="NAD(P)-bd_dom_sf"/>
</dbReference>
<sequence>MTTVVLIGGGRMGHRFSQAIREAGHKLSMLFDPSEKPFAVETEAALADVHERDFENVLSSDADCFVICTTADLHVPIVQQLIEAGKKRIVVEKPLSQSAKDAIELRELATQNGVRMIVNHGRRYCANIQMLKEMDGSPELGSLRSVIVKVGGGSLGCVGTHWIDMCNNLMGGMPKSVYAELSDETPSNTRGTKFDDPGGVVLMRYDGGRRAVIEAGDDVGIVIGTDFIFERGVVNWVAEGGVWTLRCRRAEDREKPLFLYGLPLEQSDLEITPPNLISYAKAVLADAFSSETPISGLDQACDTMNVYAGLRASAANRTPVTFPLGDDDVSAHYPIP</sequence>
<evidence type="ECO:0008006" key="5">
    <source>
        <dbReference type="Google" id="ProtNLM"/>
    </source>
</evidence>
<evidence type="ECO:0000259" key="2">
    <source>
        <dbReference type="Pfam" id="PF22725"/>
    </source>
</evidence>
<organism evidence="3 4">
    <name type="scientific">Marivivens niveibacter</name>
    <dbReference type="NCBI Taxonomy" id="1930667"/>
    <lineage>
        <taxon>Bacteria</taxon>
        <taxon>Pseudomonadati</taxon>
        <taxon>Pseudomonadota</taxon>
        <taxon>Alphaproteobacteria</taxon>
        <taxon>Rhodobacterales</taxon>
        <taxon>Paracoccaceae</taxon>
        <taxon>Marivivens group</taxon>
        <taxon>Marivivens</taxon>
    </lineage>
</organism>
<comment type="caution">
    <text evidence="3">The sequence shown here is derived from an EMBL/GenBank/DDBJ whole genome shotgun (WGS) entry which is preliminary data.</text>
</comment>
<feature type="domain" description="Gfo/Idh/MocA-like oxidoreductase N-terminal" evidence="1">
    <location>
        <begin position="4"/>
        <end position="120"/>
    </location>
</feature>
<dbReference type="Proteomes" id="UP000194664">
    <property type="component" value="Unassembled WGS sequence"/>
</dbReference>
<dbReference type="PANTHER" id="PTHR43377">
    <property type="entry name" value="BILIVERDIN REDUCTASE A"/>
    <property type="match status" value="1"/>
</dbReference>